<dbReference type="InterPro" id="IPR021806">
    <property type="entry name" value="DUF3379"/>
</dbReference>
<accession>K6Z622</accession>
<dbReference type="AlphaFoldDB" id="K6Z622"/>
<dbReference type="RefSeq" id="WP_007619126.1">
    <property type="nucleotide sequence ID" value="NZ_BAEO01000025.1"/>
</dbReference>
<evidence type="ECO:0000313" key="2">
    <source>
        <dbReference type="Proteomes" id="UP000006327"/>
    </source>
</evidence>
<gene>
    <name evidence="1" type="ORF">GARC_1908</name>
</gene>
<dbReference type="Pfam" id="PF11859">
    <property type="entry name" value="DUF3379"/>
    <property type="match status" value="1"/>
</dbReference>
<organism evidence="1 2">
    <name type="scientific">Paraglaciecola arctica BSs20135</name>
    <dbReference type="NCBI Taxonomy" id="493475"/>
    <lineage>
        <taxon>Bacteria</taxon>
        <taxon>Pseudomonadati</taxon>
        <taxon>Pseudomonadota</taxon>
        <taxon>Gammaproteobacteria</taxon>
        <taxon>Alteromonadales</taxon>
        <taxon>Alteromonadaceae</taxon>
        <taxon>Paraglaciecola</taxon>
    </lineage>
</organism>
<proteinExistence type="predicted"/>
<evidence type="ECO:0008006" key="3">
    <source>
        <dbReference type="Google" id="ProtNLM"/>
    </source>
</evidence>
<sequence>MDELEFRRTLYADPNCNDERVLAAINDDPKKQEFHKELKQLDKSMQLASQVKVPDDLVHKLILRQTMQSHRASKVRNRIQLAMAASVAFVVGVSFTMWQQHNLLNIADQAIAHVYQEGSYALEAQNNVSLQQVNAKLAQFGGEFTEELGQVYYASICDFDNVRSLHLVMQGENGKVSVFVIPHDDAHNAKSEAYARGYQSQAMDAQRASIVVVGEEGANIQGVKEQLKRKIHFSA</sequence>
<dbReference type="STRING" id="493475.GARC_1908"/>
<name>K6Z622_9ALTE</name>
<protein>
    <recommendedName>
        <fullName evidence="3">DUF3379 domain-containing protein</fullName>
    </recommendedName>
</protein>
<comment type="caution">
    <text evidence="1">The sequence shown here is derived from an EMBL/GenBank/DDBJ whole genome shotgun (WGS) entry which is preliminary data.</text>
</comment>
<dbReference type="OrthoDB" id="6195578at2"/>
<evidence type="ECO:0000313" key="1">
    <source>
        <dbReference type="EMBL" id="GAC18875.1"/>
    </source>
</evidence>
<reference evidence="1 2" key="1">
    <citation type="journal article" date="2017" name="Antonie Van Leeuwenhoek">
        <title>Rhizobium rhizosphaerae sp. nov., a novel species isolated from rice rhizosphere.</title>
        <authorList>
            <person name="Zhao J.J."/>
            <person name="Zhang J."/>
            <person name="Zhang R.J."/>
            <person name="Zhang C.W."/>
            <person name="Yin H.Q."/>
            <person name="Zhang X.X."/>
        </authorList>
    </citation>
    <scope>NUCLEOTIDE SEQUENCE [LARGE SCALE GENOMIC DNA]</scope>
    <source>
        <strain evidence="1 2">BSs20135</strain>
    </source>
</reference>
<dbReference type="EMBL" id="BAEO01000025">
    <property type="protein sequence ID" value="GAC18875.1"/>
    <property type="molecule type" value="Genomic_DNA"/>
</dbReference>
<dbReference type="eggNOG" id="COG5662">
    <property type="taxonomic scope" value="Bacteria"/>
</dbReference>
<dbReference type="Proteomes" id="UP000006327">
    <property type="component" value="Unassembled WGS sequence"/>
</dbReference>
<keyword evidence="2" id="KW-1185">Reference proteome</keyword>